<keyword evidence="3" id="KW-1185">Reference proteome</keyword>
<sequence>MSTSAGEPLRVTVWGENRHEQREPEVAARYPEGMHGAVAAAVREHLGEGAVVRTATLDDPEHGLTEEVLAGTDVLTWWGHAAHEEVADAVVDRVQRHVLAGMGLVVLHSGHLSKVFQRLMGTTCTLRWRSGADRELVWAVDPTHPVMRGVPQPLVIDAQEMYGEPFDIPAPDELVAISSFSGGEVFRSACTFRRGRGTIFFFSPGDQDFPVYHHAGVRRVVANAVGYVAPTVAREVPRLVAVQVDDAADAVEQPA</sequence>
<gene>
    <name evidence="2" type="ORF">EDC03_2351</name>
</gene>
<dbReference type="PIRSF" id="PIRSF030013">
    <property type="entry name" value="ThuA"/>
    <property type="match status" value="1"/>
</dbReference>
<dbReference type="InParanoid" id="A0A3N1GWC9"/>
<dbReference type="Pfam" id="PF06283">
    <property type="entry name" value="ThuA"/>
    <property type="match status" value="1"/>
</dbReference>
<dbReference type="InterPro" id="IPR009381">
    <property type="entry name" value="Trehalose_catabolism_ThuA_prok"/>
</dbReference>
<reference evidence="2 3" key="1">
    <citation type="journal article" date="2015" name="Stand. Genomic Sci.">
        <title>Genomic Encyclopedia of Bacterial and Archaeal Type Strains, Phase III: the genomes of soil and plant-associated and newly described type strains.</title>
        <authorList>
            <person name="Whitman W.B."/>
            <person name="Woyke T."/>
            <person name="Klenk H.P."/>
            <person name="Zhou Y."/>
            <person name="Lilburn T.G."/>
            <person name="Beck B.J."/>
            <person name="De Vos P."/>
            <person name="Vandamme P."/>
            <person name="Eisen J.A."/>
            <person name="Garrity G."/>
            <person name="Hugenholtz P."/>
            <person name="Kyrpides N.C."/>
        </authorList>
    </citation>
    <scope>NUCLEOTIDE SEQUENCE [LARGE SCALE GENOMIC DNA]</scope>
    <source>
        <strain evidence="2 3">CECT 7306</strain>
    </source>
</reference>
<name>A0A3N1GWC9_9ACTN</name>
<organism evidence="2 3">
    <name type="scientific">Pseudokineococcus lusitanus</name>
    <dbReference type="NCBI Taxonomy" id="763993"/>
    <lineage>
        <taxon>Bacteria</taxon>
        <taxon>Bacillati</taxon>
        <taxon>Actinomycetota</taxon>
        <taxon>Actinomycetes</taxon>
        <taxon>Kineosporiales</taxon>
        <taxon>Kineosporiaceae</taxon>
        <taxon>Pseudokineococcus</taxon>
    </lineage>
</organism>
<feature type="domain" description="ThuA-like" evidence="1">
    <location>
        <begin position="10"/>
        <end position="227"/>
    </location>
</feature>
<dbReference type="EMBL" id="RJKN01000006">
    <property type="protein sequence ID" value="ROP34537.1"/>
    <property type="molecule type" value="Genomic_DNA"/>
</dbReference>
<dbReference type="OrthoDB" id="252909at2"/>
<evidence type="ECO:0000313" key="2">
    <source>
        <dbReference type="EMBL" id="ROP34537.1"/>
    </source>
</evidence>
<evidence type="ECO:0000259" key="1">
    <source>
        <dbReference type="Pfam" id="PF06283"/>
    </source>
</evidence>
<dbReference type="SUPFAM" id="SSF52317">
    <property type="entry name" value="Class I glutamine amidotransferase-like"/>
    <property type="match status" value="1"/>
</dbReference>
<accession>A0A3N1GWC9</accession>
<evidence type="ECO:0000313" key="3">
    <source>
        <dbReference type="Proteomes" id="UP000276232"/>
    </source>
</evidence>
<comment type="caution">
    <text evidence="2">The sequence shown here is derived from an EMBL/GenBank/DDBJ whole genome shotgun (WGS) entry which is preliminary data.</text>
</comment>
<dbReference type="InterPro" id="IPR029010">
    <property type="entry name" value="ThuA-like"/>
</dbReference>
<protein>
    <submittedName>
        <fullName evidence="2">Trehalose utilization protein</fullName>
    </submittedName>
</protein>
<dbReference type="RefSeq" id="WP_123380448.1">
    <property type="nucleotide sequence ID" value="NZ_RJKN01000006.1"/>
</dbReference>
<dbReference type="AlphaFoldDB" id="A0A3N1GWC9"/>
<dbReference type="Proteomes" id="UP000276232">
    <property type="component" value="Unassembled WGS sequence"/>
</dbReference>
<proteinExistence type="predicted"/>
<dbReference type="InterPro" id="IPR029062">
    <property type="entry name" value="Class_I_gatase-like"/>
</dbReference>
<dbReference type="Gene3D" id="3.40.50.880">
    <property type="match status" value="1"/>
</dbReference>